<evidence type="ECO:0000313" key="2">
    <source>
        <dbReference type="Proteomes" id="UP000016521"/>
    </source>
</evidence>
<proteinExistence type="predicted"/>
<accession>A0ABM6NKW3</accession>
<organism evidence="1 2">
    <name type="scientific">Pseudoalteromonas piscicida</name>
    <dbReference type="NCBI Taxonomy" id="43662"/>
    <lineage>
        <taxon>Bacteria</taxon>
        <taxon>Pseudomonadati</taxon>
        <taxon>Pseudomonadota</taxon>
        <taxon>Gammaproteobacteria</taxon>
        <taxon>Alteromonadales</taxon>
        <taxon>Pseudoalteromonadaceae</taxon>
        <taxon>Pseudoalteromonas</taxon>
    </lineage>
</organism>
<evidence type="ECO:0000313" key="1">
    <source>
        <dbReference type="EMBL" id="ATD09611.1"/>
    </source>
</evidence>
<sequence length="195" mass="22018">MNCKIRCSLIATALIISLSGCETTIEHRSENVELVCKVQTNMDSHRYSLLRSFAPELFDSRGNFTITNMDPAKLELEINNAYNYNEVEDNRIKITLKSGDYALAHRWFDVYKLGGSYKLRSPSAFSNWAKPYESQADGFNINFNPSPRTITSPSRFSVSGKYQSISLFESAHIAFEGCEGSPEFPVPNPGDYCER</sequence>
<gene>
    <name evidence="1" type="ORF">PPIS_b0460</name>
</gene>
<dbReference type="RefSeq" id="WP_010370008.1">
    <property type="nucleotide sequence ID" value="NZ_CP011925.1"/>
</dbReference>
<reference evidence="1 2" key="1">
    <citation type="submission" date="2015-06" db="EMBL/GenBank/DDBJ databases">
        <authorList>
            <person name="Xie B.-B."/>
            <person name="Rong J.-C."/>
            <person name="Qin Q.-L."/>
            <person name="Zhang Y.-Z."/>
        </authorList>
    </citation>
    <scope>NUCLEOTIDE SEQUENCE [LARGE SCALE GENOMIC DNA]</scope>
    <source>
        <strain evidence="1 2">JCM 20779</strain>
    </source>
</reference>
<protein>
    <recommendedName>
        <fullName evidence="3">Lipoprotein</fullName>
    </recommendedName>
</protein>
<evidence type="ECO:0008006" key="3">
    <source>
        <dbReference type="Google" id="ProtNLM"/>
    </source>
</evidence>
<dbReference type="Proteomes" id="UP000016521">
    <property type="component" value="Chromosome II"/>
</dbReference>
<dbReference type="PROSITE" id="PS51257">
    <property type="entry name" value="PROKAR_LIPOPROTEIN"/>
    <property type="match status" value="1"/>
</dbReference>
<name>A0ABM6NKW3_PSEO7</name>
<dbReference type="EMBL" id="CP011925">
    <property type="protein sequence ID" value="ATD09611.1"/>
    <property type="molecule type" value="Genomic_DNA"/>
</dbReference>
<keyword evidence="2" id="KW-1185">Reference proteome</keyword>